<keyword evidence="4" id="KW-1185">Reference proteome</keyword>
<organism evidence="3 4">
    <name type="scientific">Streptomyces minutiscleroticus</name>
    <dbReference type="NCBI Taxonomy" id="68238"/>
    <lineage>
        <taxon>Bacteria</taxon>
        <taxon>Bacillati</taxon>
        <taxon>Actinomycetota</taxon>
        <taxon>Actinomycetes</taxon>
        <taxon>Kitasatosporales</taxon>
        <taxon>Streptomycetaceae</taxon>
        <taxon>Streptomyces</taxon>
    </lineage>
</organism>
<comment type="caution">
    <text evidence="3">The sequence shown here is derived from an EMBL/GenBank/DDBJ whole genome shotgun (WGS) entry which is preliminary data.</text>
</comment>
<dbReference type="GO" id="GO:0003677">
    <property type="term" value="F:DNA binding"/>
    <property type="evidence" value="ECO:0007669"/>
    <property type="project" value="InterPro"/>
</dbReference>
<sequence>MGRCIGMDIHRDFAQVAVVENGLLRDEGRVDCRPRQLREWAQTLRPDDQIALEATANSAAIAVLLEQHVARVVISNPVKTRAIAEAKVKTDKVDARILAQLLAADFLPGTWLPDEHTRMLRRVTMRRAHLVRQCTRAKNQIHSVLHRNLLPRPPVSDLFGRAGRAWLGVQTLPADEQSTVQALLRQLDFQQNELAAVERELAADALGDPTVRRLMTIPGVDAITGITLLAAVGDFGRFPSAGQLVSYFGLNPKVRQSGGLPAQHGHITKAGRTQARAVLVEAAFAAARGPGPLRAFYRRIAARRGTQIALVATARKLAVLSWHLVTKQQDYAFARPSLVAFKQRKLELTAGLPTAHGNHRGAGYAYNKKELRAQERAIAEQAERAYQVLISRWQPVPTGKSTQLPAIPGQP</sequence>
<dbReference type="GO" id="GO:0004803">
    <property type="term" value="F:transposase activity"/>
    <property type="evidence" value="ECO:0007669"/>
    <property type="project" value="InterPro"/>
</dbReference>
<reference evidence="3" key="1">
    <citation type="journal article" date="2014" name="Int. J. Syst. Evol. Microbiol.">
        <title>Complete genome sequence of Corynebacterium casei LMG S-19264T (=DSM 44701T), isolated from a smear-ripened cheese.</title>
        <authorList>
            <consortium name="US DOE Joint Genome Institute (JGI-PGF)"/>
            <person name="Walter F."/>
            <person name="Albersmeier A."/>
            <person name="Kalinowski J."/>
            <person name="Ruckert C."/>
        </authorList>
    </citation>
    <scope>NUCLEOTIDE SEQUENCE</scope>
    <source>
        <strain evidence="3">JCM 4790</strain>
    </source>
</reference>
<protein>
    <submittedName>
        <fullName evidence="3">IS110 family transposase</fullName>
    </submittedName>
</protein>
<dbReference type="Pfam" id="PF01548">
    <property type="entry name" value="DEDD_Tnp_IS110"/>
    <property type="match status" value="1"/>
</dbReference>
<reference evidence="3" key="2">
    <citation type="submission" date="2020-09" db="EMBL/GenBank/DDBJ databases">
        <authorList>
            <person name="Sun Q."/>
            <person name="Ohkuma M."/>
        </authorList>
    </citation>
    <scope>NUCLEOTIDE SEQUENCE</scope>
    <source>
        <strain evidence="3">JCM 4790</strain>
    </source>
</reference>
<dbReference type="EMBL" id="BMVU01000190">
    <property type="protein sequence ID" value="GGY21043.1"/>
    <property type="molecule type" value="Genomic_DNA"/>
</dbReference>
<dbReference type="Proteomes" id="UP000619244">
    <property type="component" value="Unassembled WGS sequence"/>
</dbReference>
<name>A0A918UB64_9ACTN</name>
<evidence type="ECO:0000259" key="1">
    <source>
        <dbReference type="Pfam" id="PF01548"/>
    </source>
</evidence>
<dbReference type="PANTHER" id="PTHR33055">
    <property type="entry name" value="TRANSPOSASE FOR INSERTION SEQUENCE ELEMENT IS1111A"/>
    <property type="match status" value="1"/>
</dbReference>
<gene>
    <name evidence="3" type="ORF">GCM10010358_83610</name>
</gene>
<proteinExistence type="predicted"/>
<evidence type="ECO:0000313" key="4">
    <source>
        <dbReference type="Proteomes" id="UP000619244"/>
    </source>
</evidence>
<dbReference type="PANTHER" id="PTHR33055:SF13">
    <property type="entry name" value="TRANSPOSASE"/>
    <property type="match status" value="1"/>
</dbReference>
<evidence type="ECO:0000313" key="3">
    <source>
        <dbReference type="EMBL" id="GGY21043.1"/>
    </source>
</evidence>
<dbReference type="RefSeq" id="WP_229919989.1">
    <property type="nucleotide sequence ID" value="NZ_BMVU01000190.1"/>
</dbReference>
<dbReference type="NCBIfam" id="NF033542">
    <property type="entry name" value="transpos_IS110"/>
    <property type="match status" value="1"/>
</dbReference>
<accession>A0A918UB64</accession>
<dbReference type="InterPro" id="IPR047650">
    <property type="entry name" value="Transpos_IS110"/>
</dbReference>
<dbReference type="GO" id="GO:0006313">
    <property type="term" value="P:DNA transposition"/>
    <property type="evidence" value="ECO:0007669"/>
    <property type="project" value="InterPro"/>
</dbReference>
<dbReference type="Pfam" id="PF02371">
    <property type="entry name" value="Transposase_20"/>
    <property type="match status" value="1"/>
</dbReference>
<feature type="domain" description="Transposase IS116/IS110/IS902 C-terminal" evidence="2">
    <location>
        <begin position="212"/>
        <end position="297"/>
    </location>
</feature>
<dbReference type="InterPro" id="IPR002525">
    <property type="entry name" value="Transp_IS110-like_N"/>
</dbReference>
<dbReference type="InterPro" id="IPR003346">
    <property type="entry name" value="Transposase_20"/>
</dbReference>
<dbReference type="AlphaFoldDB" id="A0A918UB64"/>
<evidence type="ECO:0000259" key="2">
    <source>
        <dbReference type="Pfam" id="PF02371"/>
    </source>
</evidence>
<feature type="domain" description="Transposase IS110-like N-terminal" evidence="1">
    <location>
        <begin position="5"/>
        <end position="146"/>
    </location>
</feature>